<dbReference type="AlphaFoldDB" id="A0A853CUQ2"/>
<accession>A0A853CUQ2</accession>
<protein>
    <recommendedName>
        <fullName evidence="1">HD domain-containing protein</fullName>
    </recommendedName>
</protein>
<sequence length="201" mass="21669">MRLADIPAPDSVAARAALELATEYHTPALLNHVLRSWLWAEGFATVEGLHGIDRELLYVSAVLHDIGIVPAFDNHTLAYEDAGGHVAKALTAGAGWPAARRTRAHEVIVRHNWPEVDPAFDPEGHLLEIATGLDISGARPDALPLEFRREVVTAFPRLTLAAEFTACVTDQAERKPDTAAQRIVAGGVAGKLQRNPLESLG</sequence>
<dbReference type="RefSeq" id="WP_179607171.1">
    <property type="nucleotide sequence ID" value="NZ_BAABEH010000001.1"/>
</dbReference>
<dbReference type="Pfam" id="PF01966">
    <property type="entry name" value="HD"/>
    <property type="match status" value="1"/>
</dbReference>
<dbReference type="SUPFAM" id="SSF109604">
    <property type="entry name" value="HD-domain/PDEase-like"/>
    <property type="match status" value="1"/>
</dbReference>
<dbReference type="Proteomes" id="UP000578352">
    <property type="component" value="Unassembled WGS sequence"/>
</dbReference>
<dbReference type="EMBL" id="JACCFL010000001">
    <property type="protein sequence ID" value="NYJ24796.1"/>
    <property type="molecule type" value="Genomic_DNA"/>
</dbReference>
<organism evidence="2 3">
    <name type="scientific">Leifsonia shinshuensis</name>
    <dbReference type="NCBI Taxonomy" id="150026"/>
    <lineage>
        <taxon>Bacteria</taxon>
        <taxon>Bacillati</taxon>
        <taxon>Actinomycetota</taxon>
        <taxon>Actinomycetes</taxon>
        <taxon>Micrococcales</taxon>
        <taxon>Microbacteriaceae</taxon>
        <taxon>Leifsonia</taxon>
    </lineage>
</organism>
<name>A0A853CUQ2_9MICO</name>
<proteinExistence type="predicted"/>
<evidence type="ECO:0000313" key="3">
    <source>
        <dbReference type="Proteomes" id="UP000578352"/>
    </source>
</evidence>
<dbReference type="InterPro" id="IPR006674">
    <property type="entry name" value="HD_domain"/>
</dbReference>
<comment type="caution">
    <text evidence="2">The sequence shown here is derived from an EMBL/GenBank/DDBJ whole genome shotgun (WGS) entry which is preliminary data.</text>
</comment>
<evidence type="ECO:0000259" key="1">
    <source>
        <dbReference type="Pfam" id="PF01966"/>
    </source>
</evidence>
<reference evidence="2 3" key="1">
    <citation type="submission" date="2020-07" db="EMBL/GenBank/DDBJ databases">
        <title>Sequencing the genomes of 1000 actinobacteria strains.</title>
        <authorList>
            <person name="Klenk H.-P."/>
        </authorList>
    </citation>
    <scope>NUCLEOTIDE SEQUENCE [LARGE SCALE GENOMIC DNA]</scope>
    <source>
        <strain evidence="2 3">DSM 15165</strain>
    </source>
</reference>
<dbReference type="CDD" id="cd00077">
    <property type="entry name" value="HDc"/>
    <property type="match status" value="1"/>
</dbReference>
<dbReference type="InterPro" id="IPR003607">
    <property type="entry name" value="HD/PDEase_dom"/>
</dbReference>
<dbReference type="Gene3D" id="1.10.3210.10">
    <property type="entry name" value="Hypothetical protein af1432"/>
    <property type="match status" value="1"/>
</dbReference>
<dbReference type="PANTHER" id="PTHR35569">
    <property type="entry name" value="CYANAMIDE HYDRATASE DDI2-RELATED"/>
    <property type="match status" value="1"/>
</dbReference>
<gene>
    <name evidence="2" type="ORF">HNR13_003083</name>
</gene>
<evidence type="ECO:0000313" key="2">
    <source>
        <dbReference type="EMBL" id="NYJ24796.1"/>
    </source>
</evidence>
<feature type="domain" description="HD" evidence="1">
    <location>
        <begin position="30"/>
        <end position="74"/>
    </location>
</feature>
<dbReference type="PANTHER" id="PTHR35569:SF1">
    <property type="entry name" value="CYANAMIDE HYDRATASE DDI2-RELATED"/>
    <property type="match status" value="1"/>
</dbReference>